<keyword evidence="2" id="KW-1185">Reference proteome</keyword>
<accession>A0A2T4CIG2</accession>
<dbReference type="EMBL" id="KZ679126">
    <property type="protein sequence ID" value="PTB81312.1"/>
    <property type="molecule type" value="Genomic_DNA"/>
</dbReference>
<name>A0A2T4CIG2_TRILO</name>
<dbReference type="Proteomes" id="UP000240760">
    <property type="component" value="Unassembled WGS sequence"/>
</dbReference>
<protein>
    <submittedName>
        <fullName evidence="1">Uncharacterized protein</fullName>
    </submittedName>
</protein>
<organism evidence="1 2">
    <name type="scientific">Trichoderma longibrachiatum ATCC 18648</name>
    <dbReference type="NCBI Taxonomy" id="983965"/>
    <lineage>
        <taxon>Eukaryota</taxon>
        <taxon>Fungi</taxon>
        <taxon>Dikarya</taxon>
        <taxon>Ascomycota</taxon>
        <taxon>Pezizomycotina</taxon>
        <taxon>Sordariomycetes</taxon>
        <taxon>Hypocreomycetidae</taxon>
        <taxon>Hypocreales</taxon>
        <taxon>Hypocreaceae</taxon>
        <taxon>Trichoderma</taxon>
    </lineage>
</organism>
<proteinExistence type="predicted"/>
<evidence type="ECO:0000313" key="1">
    <source>
        <dbReference type="EMBL" id="PTB81312.1"/>
    </source>
</evidence>
<sequence length="189" mass="20936">MDSEGYGCGGRRNRVHDTRSWTTCDSGRGKTGCASSRVRMSDGLGLLVQDQSGLELTHLCPLPWPLRPPFQRSRCAASNGGLARDGAISDMHRMLGHHRGVPGNHRRERVGDRSHSNVLTPSRYACWAALFWLAPLLAPSGSHTNPACKLAHGSLSRYWTVGFAMSYRNTIRSWLYVGPHRCHFVSVCH</sequence>
<reference evidence="1 2" key="1">
    <citation type="submission" date="2016-07" db="EMBL/GenBank/DDBJ databases">
        <title>Multiple horizontal gene transfer events from other fungi enriched the ability of initially mycotrophic Trichoderma (Ascomycota) to feed on dead plant biomass.</title>
        <authorList>
            <consortium name="DOE Joint Genome Institute"/>
            <person name="Aerts A."/>
            <person name="Atanasova L."/>
            <person name="Chenthamara K."/>
            <person name="Zhang J."/>
            <person name="Grujic M."/>
            <person name="Henrissat B."/>
            <person name="Kuo A."/>
            <person name="Salamov A."/>
            <person name="Lipzen A."/>
            <person name="Labutti K."/>
            <person name="Barry K."/>
            <person name="Miao Y."/>
            <person name="Rahimi M.J."/>
            <person name="Shen Q."/>
            <person name="Grigoriev I.V."/>
            <person name="Kubicek C.P."/>
            <person name="Druzhinina I.S."/>
        </authorList>
    </citation>
    <scope>NUCLEOTIDE SEQUENCE [LARGE SCALE GENOMIC DNA]</scope>
    <source>
        <strain evidence="1 2">ATCC 18648</strain>
    </source>
</reference>
<dbReference type="AlphaFoldDB" id="A0A2T4CIG2"/>
<gene>
    <name evidence="1" type="ORF">M440DRAFT_81644</name>
</gene>
<evidence type="ECO:0000313" key="2">
    <source>
        <dbReference type="Proteomes" id="UP000240760"/>
    </source>
</evidence>